<dbReference type="Gene3D" id="1.10.10.1590">
    <property type="entry name" value="NADH-quinone oxidoreductase subunit E"/>
    <property type="match status" value="1"/>
</dbReference>
<comment type="cofactor">
    <cofactor evidence="6">
        <name>[2Fe-2S] cluster</name>
        <dbReference type="ChEBI" id="CHEBI:190135"/>
    </cofactor>
</comment>
<dbReference type="Gene3D" id="3.40.30.10">
    <property type="entry name" value="Glutaredoxin"/>
    <property type="match status" value="1"/>
</dbReference>
<evidence type="ECO:0000256" key="2">
    <source>
        <dbReference type="ARBA" id="ARBA00022714"/>
    </source>
</evidence>
<evidence type="ECO:0000256" key="6">
    <source>
        <dbReference type="ARBA" id="ARBA00034078"/>
    </source>
</evidence>
<accession>A0A221KAT1</accession>
<keyword evidence="2 7" id="KW-0001">2Fe-2S</keyword>
<keyword evidence="4 7" id="KW-0408">Iron</keyword>
<dbReference type="GO" id="GO:0003954">
    <property type="term" value="F:NADH dehydrogenase activity"/>
    <property type="evidence" value="ECO:0007669"/>
    <property type="project" value="TreeGrafter"/>
</dbReference>
<dbReference type="PANTHER" id="PTHR10371">
    <property type="entry name" value="NADH DEHYDROGENASE UBIQUINONE FLAVOPROTEIN 2, MITOCHONDRIAL"/>
    <property type="match status" value="1"/>
</dbReference>
<comment type="cofactor">
    <cofactor evidence="7">
        <name>[2Fe-2S] cluster</name>
        <dbReference type="ChEBI" id="CHEBI:190135"/>
    </cofactor>
    <text evidence="7">Binds 1 [2Fe-2S] cluster.</text>
</comment>
<dbReference type="SUPFAM" id="SSF52833">
    <property type="entry name" value="Thioredoxin-like"/>
    <property type="match status" value="1"/>
</dbReference>
<organism evidence="8 9">
    <name type="scientific">Vitreoscilla filiformis</name>
    <dbReference type="NCBI Taxonomy" id="63"/>
    <lineage>
        <taxon>Bacteria</taxon>
        <taxon>Pseudomonadati</taxon>
        <taxon>Pseudomonadota</taxon>
        <taxon>Betaproteobacteria</taxon>
        <taxon>Neisseriales</taxon>
        <taxon>Neisseriaceae</taxon>
        <taxon>Vitreoscilla</taxon>
    </lineage>
</organism>
<evidence type="ECO:0000256" key="7">
    <source>
        <dbReference type="PIRSR" id="PIRSR000216-1"/>
    </source>
</evidence>
<name>A0A221KAT1_VITFI</name>
<feature type="binding site" evidence="7">
    <location>
        <position position="125"/>
    </location>
    <ligand>
        <name>[2Fe-2S] cluster</name>
        <dbReference type="ChEBI" id="CHEBI:190135"/>
    </ligand>
</feature>
<dbReference type="Proteomes" id="UP000199729">
    <property type="component" value="Chromosome"/>
</dbReference>
<keyword evidence="3 7" id="KW-0479">Metal-binding</keyword>
<dbReference type="AlphaFoldDB" id="A0A221KAT1"/>
<evidence type="ECO:0000256" key="4">
    <source>
        <dbReference type="ARBA" id="ARBA00023004"/>
    </source>
</evidence>
<dbReference type="InterPro" id="IPR041921">
    <property type="entry name" value="NuoE_N"/>
</dbReference>
<dbReference type="GO" id="GO:0046872">
    <property type="term" value="F:metal ion binding"/>
    <property type="evidence" value="ECO:0007669"/>
    <property type="project" value="UniProtKB-KW"/>
</dbReference>
<reference evidence="8 9" key="1">
    <citation type="submission" date="2017-07" db="EMBL/GenBank/DDBJ databases">
        <title>Complete Genome Sequence of the cosmetic ferment Vitreoscilla filiformis (ATCC15551).</title>
        <authorList>
            <person name="Contreras S."/>
            <person name="Sagory-Zalkind P."/>
            <person name="Blanquart H."/>
            <person name="Iltis A."/>
            <person name="Morand S.C."/>
        </authorList>
    </citation>
    <scope>NUCLEOTIDE SEQUENCE [LARGE SCALE GENOMIC DNA]</scope>
    <source>
        <strain evidence="8 9">ATCC 15551</strain>
    </source>
</reference>
<keyword evidence="5 7" id="KW-0411">Iron-sulfur</keyword>
<dbReference type="PANTHER" id="PTHR10371:SF3">
    <property type="entry name" value="NADH DEHYDROGENASE [UBIQUINONE] FLAVOPROTEIN 2, MITOCHONDRIAL"/>
    <property type="match status" value="1"/>
</dbReference>
<dbReference type="CDD" id="cd03081">
    <property type="entry name" value="TRX_Fd_NuoE_FDH_gamma"/>
    <property type="match status" value="1"/>
</dbReference>
<sequence>MPAMPEAPLLADLIVHHRATPGALLPLLHAVQDAFGHIPSEAVPAIAEALNLSRAEVHGVITYYHHFRQWPAGRHVVQVCQAESCQACGSRALTAAAERIFGCALGQTRADGAVTLEAVYCLGLCAQSPAVQVDERLHARVSEAKLARIAQQLGVQEVAA</sequence>
<dbReference type="PIRSF" id="PIRSF000216">
    <property type="entry name" value="NADH_DH_24kDa"/>
    <property type="match status" value="1"/>
</dbReference>
<dbReference type="InterPro" id="IPR036249">
    <property type="entry name" value="Thioredoxin-like_sf"/>
</dbReference>
<feature type="binding site" evidence="7">
    <location>
        <position position="85"/>
    </location>
    <ligand>
        <name>[2Fe-2S] cluster</name>
        <dbReference type="ChEBI" id="CHEBI:190135"/>
    </ligand>
</feature>
<protein>
    <submittedName>
        <fullName evidence="8">Formate dehydrogenase</fullName>
    </submittedName>
</protein>
<proteinExistence type="inferred from homology"/>
<evidence type="ECO:0000256" key="3">
    <source>
        <dbReference type="ARBA" id="ARBA00022723"/>
    </source>
</evidence>
<dbReference type="EMBL" id="CP022423">
    <property type="protein sequence ID" value="ASM76089.1"/>
    <property type="molecule type" value="Genomic_DNA"/>
</dbReference>
<feature type="binding site" evidence="7">
    <location>
        <position position="80"/>
    </location>
    <ligand>
        <name>[2Fe-2S] cluster</name>
        <dbReference type="ChEBI" id="CHEBI:190135"/>
    </ligand>
</feature>
<dbReference type="NCBIfam" id="NF004638">
    <property type="entry name" value="PRK05988.1"/>
    <property type="match status" value="1"/>
</dbReference>
<dbReference type="KEGG" id="vff:VITFI_CDS0310"/>
<evidence type="ECO:0000256" key="5">
    <source>
        <dbReference type="ARBA" id="ARBA00023014"/>
    </source>
</evidence>
<gene>
    <name evidence="8" type="ORF">VITFI_CDS0310</name>
</gene>
<comment type="similarity">
    <text evidence="1">Belongs to the complex I 24 kDa subunit family.</text>
</comment>
<dbReference type="Pfam" id="PF01257">
    <property type="entry name" value="2Fe-2S_thioredx"/>
    <property type="match status" value="1"/>
</dbReference>
<feature type="binding site" evidence="7">
    <location>
        <position position="121"/>
    </location>
    <ligand>
        <name>[2Fe-2S] cluster</name>
        <dbReference type="ChEBI" id="CHEBI:190135"/>
    </ligand>
</feature>
<evidence type="ECO:0000256" key="1">
    <source>
        <dbReference type="ARBA" id="ARBA00010643"/>
    </source>
</evidence>
<dbReference type="GO" id="GO:0051537">
    <property type="term" value="F:2 iron, 2 sulfur cluster binding"/>
    <property type="evidence" value="ECO:0007669"/>
    <property type="project" value="UniProtKB-KW"/>
</dbReference>
<evidence type="ECO:0000313" key="9">
    <source>
        <dbReference type="Proteomes" id="UP000199729"/>
    </source>
</evidence>
<evidence type="ECO:0000313" key="8">
    <source>
        <dbReference type="EMBL" id="ASM76089.1"/>
    </source>
</evidence>
<dbReference type="InterPro" id="IPR002023">
    <property type="entry name" value="NuoE-like"/>
</dbReference>
<keyword evidence="9" id="KW-1185">Reference proteome</keyword>